<dbReference type="AlphaFoldDB" id="A0A401U7I1"/>
<protein>
    <submittedName>
        <fullName evidence="1">Transcription elongation protein SprT</fullName>
    </submittedName>
</protein>
<dbReference type="OrthoDB" id="267364at2"/>
<evidence type="ECO:0000313" key="2">
    <source>
        <dbReference type="Proteomes" id="UP000288227"/>
    </source>
</evidence>
<comment type="caution">
    <text evidence="1">The sequence shown here is derived from an EMBL/GenBank/DDBJ whole genome shotgun (WGS) entry which is preliminary data.</text>
</comment>
<dbReference type="Proteomes" id="UP000288227">
    <property type="component" value="Unassembled WGS sequence"/>
</dbReference>
<name>A0A401U7I1_9BACT</name>
<keyword evidence="2" id="KW-1185">Reference proteome</keyword>
<dbReference type="EMBL" id="BHXQ01000002">
    <property type="protein sequence ID" value="GCC50837.1"/>
    <property type="molecule type" value="Genomic_DNA"/>
</dbReference>
<dbReference type="RefSeq" id="WP_127121497.1">
    <property type="nucleotide sequence ID" value="NZ_BHXQ01000002.1"/>
</dbReference>
<proteinExistence type="predicted"/>
<sequence>MPKASDSSSIQAILTQHLPPQAVAYAYLLWQQSPFQLKLTKSRQSKVGDFSCRHNSTQVQITLNHDLNPYLFLLTYVHEVAHLRVYLAHGSRAEAHGSEWKDSFKQLLAPLLQETIFPDDILLELRRHMVNPKASSFADVTLTQRLRAYDANRKSMPLLSSLPEGSIFKLQGRYFKKGKLRRTRVLCLEMKTKRNYLVPAEAEVSDVQLALL</sequence>
<accession>A0A401U7I1</accession>
<organism evidence="1 2">
    <name type="scientific">Chryseotalea sanaruensis</name>
    <dbReference type="NCBI Taxonomy" id="2482724"/>
    <lineage>
        <taxon>Bacteria</taxon>
        <taxon>Pseudomonadati</taxon>
        <taxon>Bacteroidota</taxon>
        <taxon>Cytophagia</taxon>
        <taxon>Cytophagales</taxon>
        <taxon>Chryseotaleaceae</taxon>
        <taxon>Chryseotalea</taxon>
    </lineage>
</organism>
<reference evidence="1 2" key="1">
    <citation type="submission" date="2018-11" db="EMBL/GenBank/DDBJ databases">
        <title>Chryseotalea sanarue gen. nov., sp., nov., a member of the family Cytophagaceae, isolated from a brackish lake in Hamamatsu Japan.</title>
        <authorList>
            <person name="Maejima Y."/>
            <person name="Iino T."/>
            <person name="Muraguchi Y."/>
            <person name="Fukuda K."/>
            <person name="Ohkuma M."/>
            <person name="Moriuchi R."/>
            <person name="Dohra H."/>
            <person name="Kimbara K."/>
            <person name="Shintani M."/>
        </authorList>
    </citation>
    <scope>NUCLEOTIDE SEQUENCE [LARGE SCALE GENOMIC DNA]</scope>
    <source>
        <strain evidence="1 2">Ys</strain>
    </source>
</reference>
<evidence type="ECO:0000313" key="1">
    <source>
        <dbReference type="EMBL" id="GCC50837.1"/>
    </source>
</evidence>
<gene>
    <name evidence="1" type="ORF">SanaruYs_10560</name>
</gene>